<keyword evidence="3 6" id="KW-0812">Transmembrane</keyword>
<feature type="transmembrane region" description="Helical" evidence="6">
    <location>
        <begin position="425"/>
        <end position="444"/>
    </location>
</feature>
<dbReference type="PANTHER" id="PTHR30250:SF11">
    <property type="entry name" value="O-ANTIGEN TRANSPORTER-RELATED"/>
    <property type="match status" value="1"/>
</dbReference>
<reference evidence="7 10" key="1">
    <citation type="journal article" date="2011" name="J. Bacteriol.">
        <title>Genome sequence of Halobiforma lacisalsi AJ5, an extremely halophilic archaeon which harbors a bop gene.</title>
        <authorList>
            <person name="Jiang X."/>
            <person name="Wang S."/>
            <person name="Cheng H."/>
            <person name="Huo Y."/>
            <person name="Zhang X."/>
            <person name="Zhu X."/>
            <person name="Han X."/>
            <person name="Ni P."/>
            <person name="Wu M."/>
        </authorList>
    </citation>
    <scope>NUCLEOTIDE SEQUENCE [LARGE SCALE GENOMIC DNA]</scope>
    <source>
        <strain evidence="7 10">AJ5</strain>
    </source>
</reference>
<keyword evidence="9" id="KW-1185">Reference proteome</keyword>
<gene>
    <name evidence="8" type="ORF">C445_21076</name>
    <name evidence="7" type="ORF">CHINAEXTREME_14330</name>
</gene>
<organism evidence="8 9">
    <name type="scientific">Natronobacterium lacisalsi AJ5</name>
    <dbReference type="NCBI Taxonomy" id="358396"/>
    <lineage>
        <taxon>Archaea</taxon>
        <taxon>Methanobacteriati</taxon>
        <taxon>Methanobacteriota</taxon>
        <taxon>Stenosarchaea group</taxon>
        <taxon>Halobacteria</taxon>
        <taxon>Halobacteriales</taxon>
        <taxon>Natrialbaceae</taxon>
        <taxon>Natronobacterium</taxon>
    </lineage>
</organism>
<dbReference type="GO" id="GO:0005886">
    <property type="term" value="C:plasma membrane"/>
    <property type="evidence" value="ECO:0007669"/>
    <property type="project" value="UniProtKB-SubCell"/>
</dbReference>
<comment type="subcellular location">
    <subcellularLocation>
        <location evidence="1">Cell membrane</location>
        <topology evidence="1">Multi-pass membrane protein</topology>
    </subcellularLocation>
</comment>
<feature type="transmembrane region" description="Helical" evidence="6">
    <location>
        <begin position="82"/>
        <end position="105"/>
    </location>
</feature>
<reference evidence="8 9" key="2">
    <citation type="journal article" date="2014" name="PLoS Genet.">
        <title>Phylogenetically driven sequencing of extremely halophilic archaea reveals strategies for static and dynamic osmo-response.</title>
        <authorList>
            <person name="Becker E.A."/>
            <person name="Seitzer P.M."/>
            <person name="Tritt A."/>
            <person name="Larsen D."/>
            <person name="Krusor M."/>
            <person name="Yao A.I."/>
            <person name="Wu D."/>
            <person name="Madern D."/>
            <person name="Eisen J.A."/>
            <person name="Darling A.E."/>
            <person name="Facciotti M.T."/>
        </authorList>
    </citation>
    <scope>NUCLEOTIDE SEQUENCE [LARGE SCALE GENOMIC DNA]</scope>
    <source>
        <strain evidence="8 9">AJ5</strain>
    </source>
</reference>
<feature type="transmembrane region" description="Helical" evidence="6">
    <location>
        <begin position="265"/>
        <end position="286"/>
    </location>
</feature>
<proteinExistence type="predicted"/>
<feature type="transmembrane region" description="Helical" evidence="6">
    <location>
        <begin position="117"/>
        <end position="134"/>
    </location>
</feature>
<feature type="transmembrane region" description="Helical" evidence="6">
    <location>
        <begin position="12"/>
        <end position="30"/>
    </location>
</feature>
<dbReference type="eggNOG" id="arCOG02209">
    <property type="taxonomic scope" value="Archaea"/>
</dbReference>
<evidence type="ECO:0000256" key="2">
    <source>
        <dbReference type="ARBA" id="ARBA00022475"/>
    </source>
</evidence>
<dbReference type="RefSeq" id="WP_007143886.1">
    <property type="nucleotide sequence ID" value="NZ_AOLZ01000079.1"/>
</dbReference>
<dbReference type="STRING" id="358396.CHINAEXTREME_14330"/>
<feature type="transmembrane region" description="Helical" evidence="6">
    <location>
        <begin position="392"/>
        <end position="413"/>
    </location>
</feature>
<evidence type="ECO:0000313" key="9">
    <source>
        <dbReference type="Proteomes" id="UP000011555"/>
    </source>
</evidence>
<feature type="transmembrane region" description="Helical" evidence="6">
    <location>
        <begin position="364"/>
        <end position="386"/>
    </location>
</feature>
<dbReference type="KEGG" id="hlc:CHINAEXTREME14330"/>
<feature type="transmembrane region" description="Helical" evidence="6">
    <location>
        <begin position="219"/>
        <end position="239"/>
    </location>
</feature>
<accession>M0L470</accession>
<dbReference type="Proteomes" id="UP000186547">
    <property type="component" value="Chromosome"/>
</dbReference>
<evidence type="ECO:0000256" key="4">
    <source>
        <dbReference type="ARBA" id="ARBA00022989"/>
    </source>
</evidence>
<protein>
    <submittedName>
        <fullName evidence="8">Polysaccharide biosynthesis protein</fullName>
    </submittedName>
</protein>
<dbReference type="PATRIC" id="fig|358396.7.peg.4252"/>
<feature type="transmembrane region" description="Helical" evidence="6">
    <location>
        <begin position="178"/>
        <end position="198"/>
    </location>
</feature>
<dbReference type="CDD" id="cd13128">
    <property type="entry name" value="MATE_Wzx_like"/>
    <property type="match status" value="1"/>
</dbReference>
<dbReference type="EMBL" id="AOLZ01000079">
    <property type="protein sequence ID" value="EMA27234.1"/>
    <property type="molecule type" value="Genomic_DNA"/>
</dbReference>
<dbReference type="EMBL" id="CP019285">
    <property type="protein sequence ID" value="APW98879.1"/>
    <property type="molecule type" value="Genomic_DNA"/>
</dbReference>
<dbReference type="GeneID" id="30922324"/>
<dbReference type="Pfam" id="PF01943">
    <property type="entry name" value="Polysacc_synt"/>
    <property type="match status" value="1"/>
</dbReference>
<evidence type="ECO:0000256" key="3">
    <source>
        <dbReference type="ARBA" id="ARBA00022692"/>
    </source>
</evidence>
<keyword evidence="2" id="KW-1003">Cell membrane</keyword>
<feature type="transmembrane region" description="Helical" evidence="6">
    <location>
        <begin position="42"/>
        <end position="61"/>
    </location>
</feature>
<feature type="transmembrane region" description="Helical" evidence="6">
    <location>
        <begin position="334"/>
        <end position="352"/>
    </location>
</feature>
<dbReference type="Proteomes" id="UP000011555">
    <property type="component" value="Unassembled WGS sequence"/>
</dbReference>
<dbReference type="AlphaFoldDB" id="M0L470"/>
<dbReference type="InterPro" id="IPR002797">
    <property type="entry name" value="Polysacc_synth"/>
</dbReference>
<evidence type="ECO:0000313" key="7">
    <source>
        <dbReference type="EMBL" id="APW98879.1"/>
    </source>
</evidence>
<evidence type="ECO:0000313" key="10">
    <source>
        <dbReference type="Proteomes" id="UP000186547"/>
    </source>
</evidence>
<sequence>MRTNVLRGFISILGAKVTVLLIGLLTTPILVRLLGSAQYGDYAFLLSVLGVTMVLANAGIFDGMRKYIAEERDHPNWTEYVFGFYLRIAFGLAIFVSIIYAVFSWAGFSKQLFSPEFTVYFYLLSSLIIIRQTYSLARGGLMGLGFENQSEPLNILRKVIFALIGLSLTYFGHGVVGILTGHVIASLTVSFLAFRILSNRINLRKIFDKTPPDFPKQELLSFNGLSVILILLTSSLYHIDILLLRPLAGSEATGYYRAALTIAEFLWFVPNALQMVLLHSTSELWAKGRTDRITMMVSQITRHNLSLVILLAIGLAVLADDFVPFYFGSEFEPVVLPLLLLLPGVIGFSLARPIFAVGQGKGELPILIVATGTAALVNLCLNILLIPRYEMVGAAIATSIGYGSMMILHIYAARQIGYNPIADLRFWRITTVAMIAGVVIFGVSSVIDSSLLSLLIVPPIGFMVYATLMIKFEIIHKSEVNKIIQQLPNSIEKYITTLVEIAR</sequence>
<dbReference type="InterPro" id="IPR050833">
    <property type="entry name" value="Poly_Biosynth_Transport"/>
</dbReference>
<name>M0L470_NATLA</name>
<keyword evidence="4 6" id="KW-1133">Transmembrane helix</keyword>
<reference evidence="7" key="3">
    <citation type="submission" date="2017-01" db="EMBL/GenBank/DDBJ databases">
        <authorList>
            <person name="Mah S.A."/>
            <person name="Swanson W.J."/>
            <person name="Moy G.W."/>
            <person name="Vacquier V.D."/>
        </authorList>
    </citation>
    <scope>NUCLEOTIDE SEQUENCE</scope>
    <source>
        <strain evidence="7">AJ5</strain>
    </source>
</reference>
<evidence type="ECO:0000256" key="1">
    <source>
        <dbReference type="ARBA" id="ARBA00004651"/>
    </source>
</evidence>
<feature type="transmembrane region" description="Helical" evidence="6">
    <location>
        <begin position="307"/>
        <end position="328"/>
    </location>
</feature>
<dbReference type="PANTHER" id="PTHR30250">
    <property type="entry name" value="PST FAMILY PREDICTED COLANIC ACID TRANSPORTER"/>
    <property type="match status" value="1"/>
</dbReference>
<feature type="transmembrane region" description="Helical" evidence="6">
    <location>
        <begin position="155"/>
        <end position="172"/>
    </location>
</feature>
<evidence type="ECO:0000256" key="6">
    <source>
        <dbReference type="SAM" id="Phobius"/>
    </source>
</evidence>
<evidence type="ECO:0000313" key="8">
    <source>
        <dbReference type="EMBL" id="EMA27234.1"/>
    </source>
</evidence>
<evidence type="ECO:0000256" key="5">
    <source>
        <dbReference type="ARBA" id="ARBA00023136"/>
    </source>
</evidence>
<feature type="transmembrane region" description="Helical" evidence="6">
    <location>
        <begin position="450"/>
        <end position="468"/>
    </location>
</feature>
<keyword evidence="5 6" id="KW-0472">Membrane</keyword>